<accession>A0A8X6QLA1</accession>
<dbReference type="SUPFAM" id="SSF56672">
    <property type="entry name" value="DNA/RNA polymerases"/>
    <property type="match status" value="1"/>
</dbReference>
<dbReference type="Gene3D" id="3.30.70.270">
    <property type="match status" value="1"/>
</dbReference>
<dbReference type="Proteomes" id="UP000887013">
    <property type="component" value="Unassembled WGS sequence"/>
</dbReference>
<comment type="caution">
    <text evidence="1">The sequence shown here is derived from an EMBL/GenBank/DDBJ whole genome shotgun (WGS) entry which is preliminary data.</text>
</comment>
<gene>
    <name evidence="1" type="primary">AVEN_218542_1</name>
    <name evidence="1" type="ORF">NPIL_434041</name>
</gene>
<dbReference type="Pfam" id="PF05380">
    <property type="entry name" value="Peptidase_A17"/>
    <property type="match status" value="1"/>
</dbReference>
<protein>
    <submittedName>
        <fullName evidence="1">Integrase catalytic domain-containing protein</fullName>
    </submittedName>
</protein>
<dbReference type="Gene3D" id="3.10.10.10">
    <property type="entry name" value="HIV Type 1 Reverse Transcriptase, subunit A, domain 1"/>
    <property type="match status" value="1"/>
</dbReference>
<sequence>MKLADPDDPLSSLPIEILIGADFYWNVMHSDAPVKLSDSLALVPSSFGWILSGSRSHATVSFNPTVHSINVDTFTHELDNMVRNFWNLESIGIQPIQEKLRLSTRNAELLTNFHQSFKIIDGRRVVHLPWKPEVKLTSSNYDTAIHRFNSWTRRIHANTELNQKYAKQMQDYINKKQVEAVLKDTQNEVRLFYLPHHAVKKITNEEIKWRIVFDASSHSPGHPSLNDALEAGPNLLPDILAMLLRFRLSKIAITSDGSQTFLQLILADEDKDATRFLWYKTEYTSEWNLCIADEIVTYRFTRLPFGLPSSPFLLSASLRELATMYKQTYPIATKHIGNNTYMDFVIGTSTDIEAITLYREMLQLTSHISLPLFSCFHTPCKAFEFVAKIVAASKEPVTKRLLLKLISKFYDPLGLFAPVTVIVKILFQDTWLSGIKWDELLSPAVAQQWHKWINELLCLKDIRIPRWIGLSETSDVIIHVFCDASKRAYGACLYARHTVNNFTEVNLICSRSKLAPVKKITLPRLELLAALLGTRLLQYFYRETNMHSHTAVLWSDSTVALSWIKGDPNRWKTFVCNRTTEILQYTTPSQWRHCTGTDNPADHLTRGTFPSQLPSLESFWHGPK</sequence>
<dbReference type="GO" id="GO:0071897">
    <property type="term" value="P:DNA biosynthetic process"/>
    <property type="evidence" value="ECO:0007669"/>
    <property type="project" value="UniProtKB-ARBA"/>
</dbReference>
<keyword evidence="2" id="KW-1185">Reference proteome</keyword>
<proteinExistence type="predicted"/>
<dbReference type="PANTHER" id="PTHR47331">
    <property type="entry name" value="PHD-TYPE DOMAIN-CONTAINING PROTEIN"/>
    <property type="match status" value="1"/>
</dbReference>
<dbReference type="EMBL" id="BMAW01031102">
    <property type="protein sequence ID" value="GFU19650.1"/>
    <property type="molecule type" value="Genomic_DNA"/>
</dbReference>
<dbReference type="OrthoDB" id="6433543at2759"/>
<organism evidence="1 2">
    <name type="scientific">Nephila pilipes</name>
    <name type="common">Giant wood spider</name>
    <name type="synonym">Nephila maculata</name>
    <dbReference type="NCBI Taxonomy" id="299642"/>
    <lineage>
        <taxon>Eukaryota</taxon>
        <taxon>Metazoa</taxon>
        <taxon>Ecdysozoa</taxon>
        <taxon>Arthropoda</taxon>
        <taxon>Chelicerata</taxon>
        <taxon>Arachnida</taxon>
        <taxon>Araneae</taxon>
        <taxon>Araneomorphae</taxon>
        <taxon>Entelegynae</taxon>
        <taxon>Araneoidea</taxon>
        <taxon>Nephilidae</taxon>
        <taxon>Nephila</taxon>
    </lineage>
</organism>
<reference evidence="1" key="1">
    <citation type="submission" date="2020-08" db="EMBL/GenBank/DDBJ databases">
        <title>Multicomponent nature underlies the extraordinary mechanical properties of spider dragline silk.</title>
        <authorList>
            <person name="Kono N."/>
            <person name="Nakamura H."/>
            <person name="Mori M."/>
            <person name="Yoshida Y."/>
            <person name="Ohtoshi R."/>
            <person name="Malay A.D."/>
            <person name="Moran D.A.P."/>
            <person name="Tomita M."/>
            <person name="Numata K."/>
            <person name="Arakawa K."/>
        </authorList>
    </citation>
    <scope>NUCLEOTIDE SEQUENCE</scope>
</reference>
<dbReference type="InterPro" id="IPR008042">
    <property type="entry name" value="Retrotrans_Pao"/>
</dbReference>
<evidence type="ECO:0000313" key="1">
    <source>
        <dbReference type="EMBL" id="GFU19650.1"/>
    </source>
</evidence>
<dbReference type="InterPro" id="IPR043128">
    <property type="entry name" value="Rev_trsase/Diguanyl_cyclase"/>
</dbReference>
<dbReference type="AlphaFoldDB" id="A0A8X6QLA1"/>
<name>A0A8X6QLA1_NEPPI</name>
<evidence type="ECO:0000313" key="2">
    <source>
        <dbReference type="Proteomes" id="UP000887013"/>
    </source>
</evidence>
<dbReference type="InterPro" id="IPR043502">
    <property type="entry name" value="DNA/RNA_pol_sf"/>
</dbReference>